<proteinExistence type="predicted"/>
<dbReference type="PANTHER" id="PTHR48098:SF1">
    <property type="entry name" value="DIACYLGLYCEROL ACYLTRANSFERASE_MYCOLYLTRANSFERASE AG85A"/>
    <property type="match status" value="1"/>
</dbReference>
<dbReference type="Proteomes" id="UP000257030">
    <property type="component" value="Unassembled WGS sequence"/>
</dbReference>
<evidence type="ECO:0000313" key="2">
    <source>
        <dbReference type="Proteomes" id="UP000257030"/>
    </source>
</evidence>
<dbReference type="RefSeq" id="WP_116011640.1">
    <property type="nucleotide sequence ID" value="NZ_QNUH01000006.1"/>
</dbReference>
<dbReference type="InterPro" id="IPR000801">
    <property type="entry name" value="Esterase-like"/>
</dbReference>
<dbReference type="SUPFAM" id="SSF53474">
    <property type="entry name" value="alpha/beta-Hydrolases"/>
    <property type="match status" value="1"/>
</dbReference>
<organism evidence="1 2">
    <name type="scientific">Chryseobacterium elymi</name>
    <dbReference type="NCBI Taxonomy" id="395936"/>
    <lineage>
        <taxon>Bacteria</taxon>
        <taxon>Pseudomonadati</taxon>
        <taxon>Bacteroidota</taxon>
        <taxon>Flavobacteriia</taxon>
        <taxon>Flavobacteriales</taxon>
        <taxon>Weeksellaceae</taxon>
        <taxon>Chryseobacterium group</taxon>
        <taxon>Chryseobacterium</taxon>
    </lineage>
</organism>
<dbReference type="PANTHER" id="PTHR48098">
    <property type="entry name" value="ENTEROCHELIN ESTERASE-RELATED"/>
    <property type="match status" value="1"/>
</dbReference>
<keyword evidence="2" id="KW-1185">Reference proteome</keyword>
<dbReference type="InterPro" id="IPR050583">
    <property type="entry name" value="Mycobacterial_A85_antigen"/>
</dbReference>
<accession>A0A3D9DKA2</accession>
<dbReference type="OrthoDB" id="9803578at2"/>
<dbReference type="AlphaFoldDB" id="A0A3D9DKA2"/>
<reference evidence="1 2" key="1">
    <citation type="journal article" date="2010" name="Syst. Appl. Microbiol.">
        <title>Four new species of Chryseobacterium from the rhizosphere of coastal sand dune plants, Chryseobacterium elymi sp. nov., Chryseobacterium hagamense sp. nov., Chryseobacterium lathyri sp. nov. and Chryseobacterium rhizosphaerae sp. nov.</title>
        <authorList>
            <person name="Cho S.H."/>
            <person name="Lee K.S."/>
            <person name="Shin D.S."/>
            <person name="Han J.H."/>
            <person name="Park K.S."/>
            <person name="Lee C.H."/>
            <person name="Park K.H."/>
            <person name="Kim S.B."/>
        </authorList>
    </citation>
    <scope>NUCLEOTIDE SEQUENCE [LARGE SCALE GENOMIC DNA]</scope>
    <source>
        <strain evidence="1 2">KCTC 22547</strain>
    </source>
</reference>
<sequence length="270" mass="30707">MRNLASIVCVLVVSAQLSAQKVIHKEVFSAKMNKSIKTIIITPDVQQGITYPSVYILHGYSGNPERTIKQDIPDLVKKAQEYKMIYVLPDGNYNSWYVDSPLIKDSQYQTFIGQELVDFVNKNYPVKIDKKFRGILGWSMGGYGAVNIGTTYNNTFGIVGSSCGALDFNSFGEGYTHYQVDKVLGSAISLNPKFLTDNKVKTMATAEQQYIFDCGTEDTQMIEMNRKFHKKLTDLKIQHLYIESLGIHDPKYWSRSLSEQLTLFDRFFKL</sequence>
<dbReference type="Pfam" id="PF00756">
    <property type="entry name" value="Esterase"/>
    <property type="match status" value="1"/>
</dbReference>
<dbReference type="GO" id="GO:0016747">
    <property type="term" value="F:acyltransferase activity, transferring groups other than amino-acyl groups"/>
    <property type="evidence" value="ECO:0007669"/>
    <property type="project" value="TreeGrafter"/>
</dbReference>
<dbReference type="EMBL" id="QNUH01000006">
    <property type="protein sequence ID" value="REC78444.1"/>
    <property type="molecule type" value="Genomic_DNA"/>
</dbReference>
<dbReference type="InterPro" id="IPR029058">
    <property type="entry name" value="AB_hydrolase_fold"/>
</dbReference>
<dbReference type="Gene3D" id="3.40.50.1820">
    <property type="entry name" value="alpha/beta hydrolase"/>
    <property type="match status" value="1"/>
</dbReference>
<comment type="caution">
    <text evidence="1">The sequence shown here is derived from an EMBL/GenBank/DDBJ whole genome shotgun (WGS) entry which is preliminary data.</text>
</comment>
<evidence type="ECO:0000313" key="1">
    <source>
        <dbReference type="EMBL" id="REC78444.1"/>
    </source>
</evidence>
<protein>
    <submittedName>
        <fullName evidence="1">Esterase family protein</fullName>
    </submittedName>
</protein>
<name>A0A3D9DKA2_9FLAO</name>
<gene>
    <name evidence="1" type="ORF">DRF60_08280</name>
</gene>